<evidence type="ECO:0000313" key="2">
    <source>
        <dbReference type="EMBL" id="EKC19863.1"/>
    </source>
</evidence>
<dbReference type="InParanoid" id="K1PE56"/>
<evidence type="ECO:0000256" key="1">
    <source>
        <dbReference type="SAM" id="MobiDB-lite"/>
    </source>
</evidence>
<gene>
    <name evidence="2" type="ORF">CGI_10007387</name>
</gene>
<dbReference type="AlphaFoldDB" id="K1PE56"/>
<name>K1PE56_MAGGI</name>
<protein>
    <submittedName>
        <fullName evidence="2">Uncharacterized protein</fullName>
    </submittedName>
</protein>
<dbReference type="EMBL" id="JH819093">
    <property type="protein sequence ID" value="EKC19863.1"/>
    <property type="molecule type" value="Genomic_DNA"/>
</dbReference>
<accession>K1PE56</accession>
<feature type="region of interest" description="Disordered" evidence="1">
    <location>
        <begin position="1"/>
        <end position="35"/>
    </location>
</feature>
<proteinExistence type="predicted"/>
<sequence>MQNSRRKPALAERRSTHSWQGEKGKQCVDGRQERSTRHINTASFAPPGQAAQRSCSQQLNLNDLIQVTKLELTGGNRRSY</sequence>
<feature type="compositionally biased region" description="Basic and acidic residues" evidence="1">
    <location>
        <begin position="9"/>
        <end position="35"/>
    </location>
</feature>
<dbReference type="HOGENOM" id="CLU_2592096_0_0_1"/>
<organism evidence="2">
    <name type="scientific">Magallana gigas</name>
    <name type="common">Pacific oyster</name>
    <name type="synonym">Crassostrea gigas</name>
    <dbReference type="NCBI Taxonomy" id="29159"/>
    <lineage>
        <taxon>Eukaryota</taxon>
        <taxon>Metazoa</taxon>
        <taxon>Spiralia</taxon>
        <taxon>Lophotrochozoa</taxon>
        <taxon>Mollusca</taxon>
        <taxon>Bivalvia</taxon>
        <taxon>Autobranchia</taxon>
        <taxon>Pteriomorphia</taxon>
        <taxon>Ostreida</taxon>
        <taxon>Ostreoidea</taxon>
        <taxon>Ostreidae</taxon>
        <taxon>Magallana</taxon>
    </lineage>
</organism>
<reference evidence="2" key="1">
    <citation type="journal article" date="2012" name="Nature">
        <title>The oyster genome reveals stress adaptation and complexity of shell formation.</title>
        <authorList>
            <person name="Zhang G."/>
            <person name="Fang X."/>
            <person name="Guo X."/>
            <person name="Li L."/>
            <person name="Luo R."/>
            <person name="Xu F."/>
            <person name="Yang P."/>
            <person name="Zhang L."/>
            <person name="Wang X."/>
            <person name="Qi H."/>
            <person name="Xiong Z."/>
            <person name="Que H."/>
            <person name="Xie Y."/>
            <person name="Holland P.W."/>
            <person name="Paps J."/>
            <person name="Zhu Y."/>
            <person name="Wu F."/>
            <person name="Chen Y."/>
            <person name="Wang J."/>
            <person name="Peng C."/>
            <person name="Meng J."/>
            <person name="Yang L."/>
            <person name="Liu J."/>
            <person name="Wen B."/>
            <person name="Zhang N."/>
            <person name="Huang Z."/>
            <person name="Zhu Q."/>
            <person name="Feng Y."/>
            <person name="Mount A."/>
            <person name="Hedgecock D."/>
            <person name="Xu Z."/>
            <person name="Liu Y."/>
            <person name="Domazet-Loso T."/>
            <person name="Du Y."/>
            <person name="Sun X."/>
            <person name="Zhang S."/>
            <person name="Liu B."/>
            <person name="Cheng P."/>
            <person name="Jiang X."/>
            <person name="Li J."/>
            <person name="Fan D."/>
            <person name="Wang W."/>
            <person name="Fu W."/>
            <person name="Wang T."/>
            <person name="Wang B."/>
            <person name="Zhang J."/>
            <person name="Peng Z."/>
            <person name="Li Y."/>
            <person name="Li N."/>
            <person name="Wang J."/>
            <person name="Chen M."/>
            <person name="He Y."/>
            <person name="Tan F."/>
            <person name="Song X."/>
            <person name="Zheng Q."/>
            <person name="Huang R."/>
            <person name="Yang H."/>
            <person name="Du X."/>
            <person name="Chen L."/>
            <person name="Yang M."/>
            <person name="Gaffney P.M."/>
            <person name="Wang S."/>
            <person name="Luo L."/>
            <person name="She Z."/>
            <person name="Ming Y."/>
            <person name="Huang W."/>
            <person name="Zhang S."/>
            <person name="Huang B."/>
            <person name="Zhang Y."/>
            <person name="Qu T."/>
            <person name="Ni P."/>
            <person name="Miao G."/>
            <person name="Wang J."/>
            <person name="Wang Q."/>
            <person name="Steinberg C.E."/>
            <person name="Wang H."/>
            <person name="Li N."/>
            <person name="Qian L."/>
            <person name="Zhang G."/>
            <person name="Li Y."/>
            <person name="Yang H."/>
            <person name="Liu X."/>
            <person name="Wang J."/>
            <person name="Yin Y."/>
            <person name="Wang J."/>
        </authorList>
    </citation>
    <scope>NUCLEOTIDE SEQUENCE [LARGE SCALE GENOMIC DNA]</scope>
    <source>
        <strain evidence="2">05x7-T-G4-1.051#20</strain>
    </source>
</reference>